<protein>
    <submittedName>
        <fullName evidence="1">Unannotated protein</fullName>
    </submittedName>
</protein>
<evidence type="ECO:0000313" key="1">
    <source>
        <dbReference type="EMBL" id="CAB4653130.1"/>
    </source>
</evidence>
<name>A0A6J6KTK0_9ZZZZ</name>
<reference evidence="1" key="1">
    <citation type="submission" date="2020-05" db="EMBL/GenBank/DDBJ databases">
        <authorList>
            <person name="Chiriac C."/>
            <person name="Salcher M."/>
            <person name="Ghai R."/>
            <person name="Kavagutti S V."/>
        </authorList>
    </citation>
    <scope>NUCLEOTIDE SEQUENCE</scope>
</reference>
<organism evidence="1">
    <name type="scientific">freshwater metagenome</name>
    <dbReference type="NCBI Taxonomy" id="449393"/>
    <lineage>
        <taxon>unclassified sequences</taxon>
        <taxon>metagenomes</taxon>
        <taxon>ecological metagenomes</taxon>
    </lineage>
</organism>
<gene>
    <name evidence="1" type="ORF">UFOPK2143_01401</name>
</gene>
<sequence>MNLFVTGQRTELVDASLHIVTSNAFTSVDGIKVDLLDDTAISGDRIVGDRNTEILLGFKNCQPELSLKNDLLFGRPQSDHLRARISSSKNIGYGRGRHSVSSRAQNGHLFRIRLRRGDLGAI</sequence>
<accession>A0A6J6KTK0</accession>
<dbReference type="AlphaFoldDB" id="A0A6J6KTK0"/>
<proteinExistence type="predicted"/>
<dbReference type="EMBL" id="CAEZVV010000112">
    <property type="protein sequence ID" value="CAB4653130.1"/>
    <property type="molecule type" value="Genomic_DNA"/>
</dbReference>